<feature type="transmembrane region" description="Helical" evidence="1">
    <location>
        <begin position="241"/>
        <end position="258"/>
    </location>
</feature>
<evidence type="ECO:0000313" key="3">
    <source>
        <dbReference type="EMBL" id="SFI76797.1"/>
    </source>
</evidence>
<dbReference type="Proteomes" id="UP000242763">
    <property type="component" value="Unassembled WGS sequence"/>
</dbReference>
<dbReference type="Gene3D" id="1.10.3730.20">
    <property type="match status" value="1"/>
</dbReference>
<keyword evidence="1" id="KW-0812">Transmembrane</keyword>
<feature type="transmembrane region" description="Helical" evidence="1">
    <location>
        <begin position="126"/>
        <end position="144"/>
    </location>
</feature>
<reference evidence="4" key="1">
    <citation type="submission" date="2016-10" db="EMBL/GenBank/DDBJ databases">
        <authorList>
            <person name="Varghese N."/>
            <person name="Submissions S."/>
        </authorList>
    </citation>
    <scope>NUCLEOTIDE SEQUENCE [LARGE SCALE GENOMIC DNA]</scope>
    <source>
        <strain evidence="4">DSM 21857</strain>
    </source>
</reference>
<organism evidence="3 4">
    <name type="scientific">Aquamicrobium aerolatum DSM 21857</name>
    <dbReference type="NCBI Taxonomy" id="1121003"/>
    <lineage>
        <taxon>Bacteria</taxon>
        <taxon>Pseudomonadati</taxon>
        <taxon>Pseudomonadota</taxon>
        <taxon>Alphaproteobacteria</taxon>
        <taxon>Hyphomicrobiales</taxon>
        <taxon>Phyllobacteriaceae</taxon>
        <taxon>Aerobium</taxon>
    </lineage>
</organism>
<dbReference type="RefSeq" id="WP_091520007.1">
    <property type="nucleotide sequence ID" value="NZ_FORF01000006.1"/>
</dbReference>
<feature type="transmembrane region" description="Helical" evidence="1">
    <location>
        <begin position="150"/>
        <end position="166"/>
    </location>
</feature>
<dbReference type="PANTHER" id="PTHR22911:SF135">
    <property type="entry name" value="BLR4310 PROTEIN"/>
    <property type="match status" value="1"/>
</dbReference>
<protein>
    <submittedName>
        <fullName evidence="3">Permease of the drug/metabolite transporter (DMT) superfamily</fullName>
    </submittedName>
</protein>
<keyword evidence="4" id="KW-1185">Reference proteome</keyword>
<feature type="domain" description="EamA" evidence="2">
    <location>
        <begin position="8"/>
        <end position="140"/>
    </location>
</feature>
<keyword evidence="1" id="KW-1133">Transmembrane helix</keyword>
<dbReference type="EMBL" id="FORF01000006">
    <property type="protein sequence ID" value="SFI76797.1"/>
    <property type="molecule type" value="Genomic_DNA"/>
</dbReference>
<dbReference type="InterPro" id="IPR000620">
    <property type="entry name" value="EamA_dom"/>
</dbReference>
<gene>
    <name evidence="3" type="ORF">SAMN03080618_01282</name>
</gene>
<sequence>MPLSANLRGALFMVISMAGFTLNDALSKVLLGSMGNGQLMLVRGIFATSAVLVLAWYSGALAHPRQLLNPMVALRSVCELLSTMTYLAALSHMPLANVSALMQALPLAITVGAALFLGEMVGWRRWLGICIGFTGVMIVVRPGYDGFNVYSLLMIACVSVCAVRDLSTRYIPTDTPSVLVSTLTSTIVTIGGGLLIPFTGGWQPMTAGDIGITAAAAGLLLIGYQFIIMSTRVGDVSYIAPFRYTALLWAVLLGYLLFGDVPDTAMIIGAAIIVGSGLYTIYRERRAGRTQPVADTTTPGMGVDGL</sequence>
<evidence type="ECO:0000259" key="2">
    <source>
        <dbReference type="Pfam" id="PF00892"/>
    </source>
</evidence>
<proteinExistence type="predicted"/>
<dbReference type="STRING" id="1121003.SAMN03080618_01282"/>
<keyword evidence="1" id="KW-0472">Membrane</keyword>
<dbReference type="OrthoDB" id="7818056at2"/>
<feature type="transmembrane region" description="Helical" evidence="1">
    <location>
        <begin position="264"/>
        <end position="282"/>
    </location>
</feature>
<dbReference type="InterPro" id="IPR037185">
    <property type="entry name" value="EmrE-like"/>
</dbReference>
<feature type="transmembrane region" description="Helical" evidence="1">
    <location>
        <begin position="37"/>
        <end position="60"/>
    </location>
</feature>
<dbReference type="GO" id="GO:0016020">
    <property type="term" value="C:membrane"/>
    <property type="evidence" value="ECO:0007669"/>
    <property type="project" value="InterPro"/>
</dbReference>
<dbReference type="PANTHER" id="PTHR22911">
    <property type="entry name" value="ACYL-MALONYL CONDENSING ENZYME-RELATED"/>
    <property type="match status" value="1"/>
</dbReference>
<feature type="transmembrane region" description="Helical" evidence="1">
    <location>
        <begin position="178"/>
        <end position="198"/>
    </location>
</feature>
<feature type="transmembrane region" description="Helical" evidence="1">
    <location>
        <begin position="210"/>
        <end position="229"/>
    </location>
</feature>
<evidence type="ECO:0000313" key="4">
    <source>
        <dbReference type="Proteomes" id="UP000242763"/>
    </source>
</evidence>
<dbReference type="Pfam" id="PF00892">
    <property type="entry name" value="EamA"/>
    <property type="match status" value="1"/>
</dbReference>
<dbReference type="SUPFAM" id="SSF103481">
    <property type="entry name" value="Multidrug resistance efflux transporter EmrE"/>
    <property type="match status" value="2"/>
</dbReference>
<feature type="transmembrane region" description="Helical" evidence="1">
    <location>
        <begin position="95"/>
        <end position="117"/>
    </location>
</feature>
<accession>A0A1I3KWG6</accession>
<evidence type="ECO:0000256" key="1">
    <source>
        <dbReference type="SAM" id="Phobius"/>
    </source>
</evidence>
<dbReference type="AlphaFoldDB" id="A0A1I3KWG6"/>
<name>A0A1I3KWG6_9HYPH</name>